<dbReference type="Gene3D" id="3.60.10.10">
    <property type="entry name" value="Endonuclease/exonuclease/phosphatase"/>
    <property type="match status" value="1"/>
</dbReference>
<dbReference type="SUPFAM" id="SSF56219">
    <property type="entry name" value="DNase I-like"/>
    <property type="match status" value="1"/>
</dbReference>
<name>A0A7C9RZJ0_9PSEU</name>
<protein>
    <submittedName>
        <fullName evidence="2">Endonuclease/exonuclease/phosphatase family protein</fullName>
    </submittedName>
</protein>
<dbReference type="AlphaFoldDB" id="A0A7C9RZJ0"/>
<dbReference type="Pfam" id="PF03372">
    <property type="entry name" value="Exo_endo_phos"/>
    <property type="match status" value="1"/>
</dbReference>
<keyword evidence="2" id="KW-0540">Nuclease</keyword>
<keyword evidence="2" id="KW-0378">Hydrolase</keyword>
<dbReference type="Proteomes" id="UP000481360">
    <property type="component" value="Unassembled WGS sequence"/>
</dbReference>
<dbReference type="RefSeq" id="WP_166053127.1">
    <property type="nucleotide sequence ID" value="NZ_JAAMPJ010000012.1"/>
</dbReference>
<keyword evidence="3" id="KW-1185">Reference proteome</keyword>
<dbReference type="EMBL" id="JAAMPJ010000012">
    <property type="protein sequence ID" value="NGY64322.1"/>
    <property type="molecule type" value="Genomic_DNA"/>
</dbReference>
<keyword evidence="2" id="KW-0255">Endonuclease</keyword>
<feature type="domain" description="Endonuclease/exonuclease/phosphatase" evidence="1">
    <location>
        <begin position="133"/>
        <end position="383"/>
    </location>
</feature>
<comment type="caution">
    <text evidence="2">The sequence shown here is derived from an EMBL/GenBank/DDBJ whole genome shotgun (WGS) entry which is preliminary data.</text>
</comment>
<sequence length="392" mass="43369">MTLRLATFNVENLFARAKALATTTFAESEPVLSAFTAFNKIAAKADYDDADKAAMLDALEVMEILVRTRNNRRVLNPKPFDAWALLRENRGDFLKQRRNADVEIVAKGRGSWIGWVDLITEPVDEVATRMTGKVIDEVRADVLCVVEAEDRPSLVQFNSQLLNGRYGHMMLVDGNDPRGIDVGLLTTAPINVHSMRSHVDVPDPESREGRPLFSRDCPVYQVRLPGGRDLFLLLNHLKSQSFSSGNPDPLRRRQSKEVRRIYDDLRAEGAELIVVLGDLNKGPTNDVPPRHPTLEALLDPGTPLVDTASLPGFDSGPRPGTFQSCSLRNRLDYVLVSPALAELVTAGGVDRSGLWGTPTNVNPPRQWQVFPEITEAKHGASDHAAVWIDLDL</sequence>
<reference evidence="2 3" key="1">
    <citation type="submission" date="2020-03" db="EMBL/GenBank/DDBJ databases">
        <title>Isolation and identification of active actinomycetes.</title>
        <authorList>
            <person name="Sun X."/>
        </authorList>
    </citation>
    <scope>NUCLEOTIDE SEQUENCE [LARGE SCALE GENOMIC DNA]</scope>
    <source>
        <strain evidence="2 3">NEAU-D13</strain>
    </source>
</reference>
<accession>A0A7C9RZJ0</accession>
<gene>
    <name evidence="2" type="ORF">G7043_35950</name>
</gene>
<dbReference type="InterPro" id="IPR036691">
    <property type="entry name" value="Endo/exonu/phosph_ase_sf"/>
</dbReference>
<evidence type="ECO:0000259" key="1">
    <source>
        <dbReference type="Pfam" id="PF03372"/>
    </source>
</evidence>
<dbReference type="GO" id="GO:0004519">
    <property type="term" value="F:endonuclease activity"/>
    <property type="evidence" value="ECO:0007669"/>
    <property type="project" value="UniProtKB-KW"/>
</dbReference>
<evidence type="ECO:0000313" key="3">
    <source>
        <dbReference type="Proteomes" id="UP000481360"/>
    </source>
</evidence>
<dbReference type="GO" id="GO:0004527">
    <property type="term" value="F:exonuclease activity"/>
    <property type="evidence" value="ECO:0007669"/>
    <property type="project" value="UniProtKB-KW"/>
</dbReference>
<organism evidence="2 3">
    <name type="scientific">Lentzea alba</name>
    <dbReference type="NCBI Taxonomy" id="2714351"/>
    <lineage>
        <taxon>Bacteria</taxon>
        <taxon>Bacillati</taxon>
        <taxon>Actinomycetota</taxon>
        <taxon>Actinomycetes</taxon>
        <taxon>Pseudonocardiales</taxon>
        <taxon>Pseudonocardiaceae</taxon>
        <taxon>Lentzea</taxon>
    </lineage>
</organism>
<evidence type="ECO:0000313" key="2">
    <source>
        <dbReference type="EMBL" id="NGY64322.1"/>
    </source>
</evidence>
<proteinExistence type="predicted"/>
<dbReference type="InterPro" id="IPR005135">
    <property type="entry name" value="Endo/exonuclease/phosphatase"/>
</dbReference>
<keyword evidence="2" id="KW-0269">Exonuclease</keyword>